<dbReference type="Gene3D" id="3.90.550.10">
    <property type="entry name" value="Spore Coat Polysaccharide Biosynthesis Protein SpsA, Chain A"/>
    <property type="match status" value="1"/>
</dbReference>
<evidence type="ECO:0000313" key="4">
    <source>
        <dbReference type="EMBL" id="CAG9933557.1"/>
    </source>
</evidence>
<reference evidence="4 5" key="1">
    <citation type="submission" date="2021-10" db="EMBL/GenBank/DDBJ databases">
        <authorList>
            <person name="Koch H."/>
        </authorList>
    </citation>
    <scope>NUCLEOTIDE SEQUENCE [LARGE SCALE GENOMIC DNA]</scope>
    <source>
        <strain evidence="4">6680</strain>
    </source>
</reference>
<dbReference type="Pfam" id="PF13439">
    <property type="entry name" value="Glyco_transf_4"/>
    <property type="match status" value="1"/>
</dbReference>
<feature type="domain" description="Glycosyl transferase family 1" evidence="1">
    <location>
        <begin position="471"/>
        <end position="637"/>
    </location>
</feature>
<dbReference type="InterPro" id="IPR001173">
    <property type="entry name" value="Glyco_trans_2-like"/>
</dbReference>
<dbReference type="CDD" id="cd00761">
    <property type="entry name" value="Glyco_tranf_GTA_type"/>
    <property type="match status" value="1"/>
</dbReference>
<dbReference type="Proteomes" id="UP000839052">
    <property type="component" value="Chromosome"/>
</dbReference>
<organism evidence="4 5">
    <name type="scientific">Candidatus Nitrotoga arctica</name>
    <dbReference type="NCBI Taxonomy" id="453162"/>
    <lineage>
        <taxon>Bacteria</taxon>
        <taxon>Pseudomonadati</taxon>
        <taxon>Pseudomonadota</taxon>
        <taxon>Betaproteobacteria</taxon>
        <taxon>Nitrosomonadales</taxon>
        <taxon>Gallionellaceae</taxon>
        <taxon>Candidatus Nitrotoga</taxon>
    </lineage>
</organism>
<protein>
    <submittedName>
        <fullName evidence="4">Glycosyltransferase involved in cell wall bisynthesis</fullName>
    </submittedName>
</protein>
<dbReference type="CDD" id="cd03801">
    <property type="entry name" value="GT4_PimA-like"/>
    <property type="match status" value="1"/>
</dbReference>
<feature type="domain" description="Glycosyltransferase subfamily 4-like N-terminal" evidence="3">
    <location>
        <begin position="306"/>
        <end position="460"/>
    </location>
</feature>
<dbReference type="SUPFAM" id="SSF53448">
    <property type="entry name" value="Nucleotide-diphospho-sugar transferases"/>
    <property type="match status" value="1"/>
</dbReference>
<dbReference type="InterPro" id="IPR028098">
    <property type="entry name" value="Glyco_trans_4-like_N"/>
</dbReference>
<evidence type="ECO:0000259" key="1">
    <source>
        <dbReference type="Pfam" id="PF00534"/>
    </source>
</evidence>
<dbReference type="Gene3D" id="3.40.50.2000">
    <property type="entry name" value="Glycogen Phosphorylase B"/>
    <property type="match status" value="2"/>
</dbReference>
<name>A0ABN8AL84_9PROT</name>
<dbReference type="InterPro" id="IPR029044">
    <property type="entry name" value="Nucleotide-diphossugar_trans"/>
</dbReference>
<accession>A0ABN8AL84</accession>
<evidence type="ECO:0000259" key="2">
    <source>
        <dbReference type="Pfam" id="PF00535"/>
    </source>
</evidence>
<sequence length="762" mass="86051">MISDLSPDFTDLPGRRTIPRNYKRSTVACEYIDVSIITPYYNTEEFFVETFVSLQAQSLQNWEWVIVDDGSTDQESVNRLSKIAAKDERIKVIRQINAGPGAARNTAFRNAMGRYICLLDSDDMVEPTYLEKAVWFLDSNPEFAFCNSYSIIFGEQEYLWTTGFERGKAHLQANSGPPISVIRRSAYAECGGFDESIRFGHEDWDFWLAMAKAGHWGYTIPEFLQWYRKRGSGRFEQIMKSGNVNAEFERMMHRKYDGLDKHFPEPVRRHPLPYETIEMNSLVCNPLAANPLRRRIMFIIPWMVTGGADRVNLDLIEGLTSKGHDITICATLLADHGWEHQFRRFTPDIFVLPKILHASNYPRFLAYLIQSRQIDTVVITGSTIGYQLLPYLRAVSPSVAFVDMCHVEELHWLNGGHPRFGVGYQDMLDLNIVTTKHLAEWMQGRGADSTRIRVMYTGVRAAQENRLVEVRNQIRSELNIPADVPVIVFAGRICEQKRPALLAGILKATHDHGLLFRALIVGDGEQRGQLEGLLSQYQLNANVQMLGSVSHQRWLDILVASDILLMPSQYEGISIALLEAMAAGVVPIVAKVGGQEEIVSPNAGILIPHGFNESQEYLGAIRRLLSNSAELHQMSKQCKALAASKLSWEGMIDNFLALLEEAHQLRVDHPRYPISPSFGRELASLSLECKRLGEAVDWLWNTKPHSATADAALLTTSAEAQTVVKFAILLSQTWPGRMIIRSQFLKTIGKKLLKRMANRSVV</sequence>
<keyword evidence="5" id="KW-1185">Reference proteome</keyword>
<gene>
    <name evidence="4" type="ORF">NTG6680_2308</name>
</gene>
<dbReference type="PANTHER" id="PTHR43685">
    <property type="entry name" value="GLYCOSYLTRANSFERASE"/>
    <property type="match status" value="1"/>
</dbReference>
<evidence type="ECO:0000259" key="3">
    <source>
        <dbReference type="Pfam" id="PF13439"/>
    </source>
</evidence>
<dbReference type="InterPro" id="IPR050834">
    <property type="entry name" value="Glycosyltransf_2"/>
</dbReference>
<dbReference type="Pfam" id="PF00534">
    <property type="entry name" value="Glycos_transf_1"/>
    <property type="match status" value="1"/>
</dbReference>
<dbReference type="SUPFAM" id="SSF53756">
    <property type="entry name" value="UDP-Glycosyltransferase/glycogen phosphorylase"/>
    <property type="match status" value="1"/>
</dbReference>
<feature type="domain" description="Glycosyltransferase 2-like" evidence="2">
    <location>
        <begin position="35"/>
        <end position="167"/>
    </location>
</feature>
<proteinExistence type="predicted"/>
<dbReference type="InterPro" id="IPR001296">
    <property type="entry name" value="Glyco_trans_1"/>
</dbReference>
<dbReference type="Pfam" id="PF00535">
    <property type="entry name" value="Glycos_transf_2"/>
    <property type="match status" value="1"/>
</dbReference>
<evidence type="ECO:0000313" key="5">
    <source>
        <dbReference type="Proteomes" id="UP000839052"/>
    </source>
</evidence>
<dbReference type="PANTHER" id="PTHR43685:SF2">
    <property type="entry name" value="GLYCOSYLTRANSFERASE 2-LIKE DOMAIN-CONTAINING PROTEIN"/>
    <property type="match status" value="1"/>
</dbReference>
<dbReference type="EMBL" id="OU912926">
    <property type="protein sequence ID" value="CAG9933557.1"/>
    <property type="molecule type" value="Genomic_DNA"/>
</dbReference>